<reference evidence="1" key="1">
    <citation type="journal article" date="2014" name="Int. J. Syst. Evol. Microbiol.">
        <title>Complete genome sequence of Corynebacterium casei LMG S-19264T (=DSM 44701T), isolated from a smear-ripened cheese.</title>
        <authorList>
            <consortium name="US DOE Joint Genome Institute (JGI-PGF)"/>
            <person name="Walter F."/>
            <person name="Albersmeier A."/>
            <person name="Kalinowski J."/>
            <person name="Ruckert C."/>
        </authorList>
    </citation>
    <scope>NUCLEOTIDE SEQUENCE</scope>
    <source>
        <strain evidence="1">CGMCC 1.15966</strain>
    </source>
</reference>
<dbReference type="EMBL" id="BMKM01000003">
    <property type="protein sequence ID" value="GGE17910.1"/>
    <property type="molecule type" value="Genomic_DNA"/>
</dbReference>
<dbReference type="Proteomes" id="UP000614460">
    <property type="component" value="Unassembled WGS sequence"/>
</dbReference>
<accession>A0A8H9KU06</accession>
<reference evidence="1" key="2">
    <citation type="submission" date="2020-09" db="EMBL/GenBank/DDBJ databases">
        <authorList>
            <person name="Sun Q."/>
            <person name="Zhou Y."/>
        </authorList>
    </citation>
    <scope>NUCLEOTIDE SEQUENCE</scope>
    <source>
        <strain evidence="1">CGMCC 1.15966</strain>
    </source>
</reference>
<gene>
    <name evidence="1" type="ORF">GCM10011516_14460</name>
</gene>
<dbReference type="RefSeq" id="WP_182498363.1">
    <property type="nucleotide sequence ID" value="NZ_BMKM01000003.1"/>
</dbReference>
<proteinExistence type="predicted"/>
<name>A0A8H9KU06_9SPHI</name>
<evidence type="ECO:0000313" key="1">
    <source>
        <dbReference type="EMBL" id="GGE17910.1"/>
    </source>
</evidence>
<dbReference type="AlphaFoldDB" id="A0A8H9KU06"/>
<protein>
    <recommendedName>
        <fullName evidence="3">YD repeat-containing protein</fullName>
    </recommendedName>
</protein>
<evidence type="ECO:0008006" key="3">
    <source>
        <dbReference type="Google" id="ProtNLM"/>
    </source>
</evidence>
<evidence type="ECO:0000313" key="2">
    <source>
        <dbReference type="Proteomes" id="UP000614460"/>
    </source>
</evidence>
<comment type="caution">
    <text evidence="1">The sequence shown here is derived from an EMBL/GenBank/DDBJ whole genome shotgun (WGS) entry which is preliminary data.</text>
</comment>
<dbReference type="Gene3D" id="2.180.10.10">
    <property type="entry name" value="RHS repeat-associated core"/>
    <property type="match status" value="1"/>
</dbReference>
<organism evidence="1 2">
    <name type="scientific">Sphingobacterium cellulitidis</name>
    <dbReference type="NCBI Taxonomy" id="1768011"/>
    <lineage>
        <taxon>Bacteria</taxon>
        <taxon>Pseudomonadati</taxon>
        <taxon>Bacteroidota</taxon>
        <taxon>Sphingobacteriia</taxon>
        <taxon>Sphingobacteriales</taxon>
        <taxon>Sphingobacteriaceae</taxon>
        <taxon>Sphingobacterium</taxon>
    </lineage>
</organism>
<sequence>MEVFAQESSVLPSYINVIPPSPTISEITKFGKFPVNSSTGLPSIEIPIYDYSGISNGLDLNVRFSYHSGGIKVKQHSSNVGLGWSIISGGAITRNVNGMMDEIPSKGFWYYNVPLNDTEGNSPEELDLRPYNNIAAGVYDAQYDEFNFNFNGRSGSFYIGKNGDMLFNKTEKLKITWELGNPSFAGIDRCIVRFKITDEYGTIYTFDKIEFTTALGSVYTGTKYAATGWYLTEVLSPNKLDKIAFQYEQVGVFNYSSSTSINKGYFLNYERTSSGQSSNSFNTQRLKKIVFPNNILLDFNYDLNDRTDLPGDKMLKEIIISEGNTKRRGFKLIQDYSLKKATLKSVIPFYYAGSTEILDKGFEFAYFNSGTLPDYNSSVDHWGYFVSGENGAQIPYEVFSGGLGALFPPKFEMPGHNRTTDSILVKSASLQKITYPSGGYTIFDFEANQADHWWLKQEANYTIKTDPWTIRTASCYVNSSDRYKDNYVDILYEGLNNKETVFTLILNPYTTASCSGGCSIVAELFDSNDPATMVRKASATVTYSQIGAKANFSGFNLVKGKKYRVVMYAQGFQSFASYLSLEWKQPEEPQDIQKKVQNIQNHIGGLRIKSIVNYDGIKNDPVLRKDFEYLTTDNKSSGVLGYYPTYTYQTELGYKERKSNGAYVADSYYLTPIEPNSSFNVVMRSNSSVYPENYTSGSLVTYSRVIEKETSNGVANGKKIMNFLATPAHIIGSYPIVPPQNASYGNGEMLSEEIYDSNNRLIKQKIFDYSIADDAYYSNSTRRNNFRAISLMPKKILIPYAGVNINNVFTPFAESVYYVASDYFPYAGKVELKGIKEIDYANGNSIKEIKFSYHPTDLFKISDTLMSSDGSKIINVYKYSLDLKSTGNVYDKMYTNNIIFPVIETKTSSIFNNVKKDVNLILNEYAEIKPNVFKVNKTNKFDYSKNVSNEVLKIASFDKFGNPQEFKLKSGPSTVYLWGYGGQYPIARIDNASYAGVVAALGSTATTILNSLNAQNVSDATINTHMNTLRSNLGNSQVTSYTYSPLVGMTSMTDPRGITEYYQYDGFQRLKEVLDFEKNVLTDYQYHFRP</sequence>
<keyword evidence="2" id="KW-1185">Reference proteome</keyword>